<feature type="non-terminal residue" evidence="3">
    <location>
        <position position="505"/>
    </location>
</feature>
<dbReference type="AlphaFoldDB" id="A0AAV5VF48"/>
<keyword evidence="4" id="KW-1185">Reference proteome</keyword>
<name>A0AAV5VF48_9BILA</name>
<dbReference type="Gene3D" id="2.30.39.10">
    <property type="entry name" value="Alpha-1-antitrypsin, domain 1"/>
    <property type="match status" value="1"/>
</dbReference>
<dbReference type="EMBL" id="BTSY01000003">
    <property type="protein sequence ID" value="GMT18305.1"/>
    <property type="molecule type" value="Genomic_DNA"/>
</dbReference>
<feature type="compositionally biased region" description="Basic and acidic residues" evidence="1">
    <location>
        <begin position="15"/>
        <end position="31"/>
    </location>
</feature>
<dbReference type="Pfam" id="PF00079">
    <property type="entry name" value="Serpin"/>
    <property type="match status" value="1"/>
</dbReference>
<gene>
    <name evidence="3" type="ORF">PFISCL1PPCAC_9602</name>
</gene>
<reference evidence="3" key="1">
    <citation type="submission" date="2023-10" db="EMBL/GenBank/DDBJ databases">
        <title>Genome assembly of Pristionchus species.</title>
        <authorList>
            <person name="Yoshida K."/>
            <person name="Sommer R.J."/>
        </authorList>
    </citation>
    <scope>NUCLEOTIDE SEQUENCE</scope>
    <source>
        <strain evidence="3">RS5133</strain>
    </source>
</reference>
<dbReference type="InterPro" id="IPR042178">
    <property type="entry name" value="Serpin_sf_1"/>
</dbReference>
<dbReference type="InterPro" id="IPR036186">
    <property type="entry name" value="Serpin_sf"/>
</dbReference>
<protein>
    <recommendedName>
        <fullName evidence="2">Serpin domain-containing protein</fullName>
    </recommendedName>
</protein>
<feature type="domain" description="Serpin" evidence="2">
    <location>
        <begin position="73"/>
        <end position="412"/>
    </location>
</feature>
<evidence type="ECO:0000259" key="2">
    <source>
        <dbReference type="Pfam" id="PF00079"/>
    </source>
</evidence>
<comment type="caution">
    <text evidence="3">The sequence shown here is derived from an EMBL/GenBank/DDBJ whole genome shotgun (WGS) entry which is preliminary data.</text>
</comment>
<dbReference type="Proteomes" id="UP001432322">
    <property type="component" value="Unassembled WGS sequence"/>
</dbReference>
<evidence type="ECO:0000256" key="1">
    <source>
        <dbReference type="SAM" id="MobiDB-lite"/>
    </source>
</evidence>
<dbReference type="Gene3D" id="3.30.497.10">
    <property type="entry name" value="Antithrombin, subunit I, domain 2"/>
    <property type="match status" value="1"/>
</dbReference>
<evidence type="ECO:0000313" key="3">
    <source>
        <dbReference type="EMBL" id="GMT18305.1"/>
    </source>
</evidence>
<dbReference type="InterPro" id="IPR042185">
    <property type="entry name" value="Serpin_sf_2"/>
</dbReference>
<dbReference type="InterPro" id="IPR023796">
    <property type="entry name" value="Serpin_dom"/>
</dbReference>
<accession>A0AAV5VF48</accession>
<dbReference type="SUPFAM" id="SSF56574">
    <property type="entry name" value="Serpins"/>
    <property type="match status" value="1"/>
</dbReference>
<evidence type="ECO:0000313" key="4">
    <source>
        <dbReference type="Proteomes" id="UP001432322"/>
    </source>
</evidence>
<feature type="compositionally biased region" description="Basic and acidic residues" evidence="1">
    <location>
        <begin position="466"/>
        <end position="477"/>
    </location>
</feature>
<proteinExistence type="predicted"/>
<feature type="region of interest" description="Disordered" evidence="1">
    <location>
        <begin position="451"/>
        <end position="487"/>
    </location>
</feature>
<organism evidence="3 4">
    <name type="scientific">Pristionchus fissidentatus</name>
    <dbReference type="NCBI Taxonomy" id="1538716"/>
    <lineage>
        <taxon>Eukaryota</taxon>
        <taxon>Metazoa</taxon>
        <taxon>Ecdysozoa</taxon>
        <taxon>Nematoda</taxon>
        <taxon>Chromadorea</taxon>
        <taxon>Rhabditida</taxon>
        <taxon>Rhabditina</taxon>
        <taxon>Diplogasteromorpha</taxon>
        <taxon>Diplogasteroidea</taxon>
        <taxon>Neodiplogasteridae</taxon>
        <taxon>Pristionchus</taxon>
    </lineage>
</organism>
<feature type="region of interest" description="Disordered" evidence="1">
    <location>
        <begin position="1"/>
        <end position="41"/>
    </location>
</feature>
<sequence>MFGGWLPSIFGRSRNRSEEDITDSDRVDKSKSKSGKKSSSSSSKKVEEDLLIERWTIACLNSVVLPPKQELSAVFAPLPLLALFCIIWMTAADDVRKHMKAVCGIDKKSLAAFASTLSSLPAINQSSLFIYRVLTTPDQYKTIDELFMKKLQKRFGRRALIAVEREKQKEYIRTNTKRLISDLLVPSSAGLLGFAAAAVVERWQGETRPYADRPFALNQKEKQMHECFEWRGVTRMRRDRKVDACLLPLRDSPLSLVILRPTERGGIVRLRREMTAKDLHATLWKLAEQTPEASRVLLPRVDLHSRAPSLLPKWRLSGVMAERVRFRRMGGDKVCPQFREIAHGASIRIDERGIHTAVDERRPRSSSSSHYSYYSAAIDQSIDPNFNLRIDCPFLFFVVHTESMAPILAGTYAGNALITPYTRSLSVKSTKRKSVVRKSVDLLSRPITKARDMSVKSSKSWRSKSVKSDNKKSESEKKKKKGCHSPCSYCEQVTKRSISESTKKN</sequence>